<dbReference type="RefSeq" id="WP_021168126.1">
    <property type="nucleotide sequence ID" value="NZ_CTRP01000012.1"/>
</dbReference>
<organism evidence="2 3">
    <name type="scientific">Sporomusa ovata</name>
    <dbReference type="NCBI Taxonomy" id="2378"/>
    <lineage>
        <taxon>Bacteria</taxon>
        <taxon>Bacillati</taxon>
        <taxon>Bacillota</taxon>
        <taxon>Negativicutes</taxon>
        <taxon>Selenomonadales</taxon>
        <taxon>Sporomusaceae</taxon>
        <taxon>Sporomusa</taxon>
    </lineage>
</organism>
<feature type="region of interest" description="Disordered" evidence="1">
    <location>
        <begin position="184"/>
        <end position="209"/>
    </location>
</feature>
<gene>
    <name evidence="2" type="ORF">SpAn4DRAFT_2573</name>
</gene>
<protein>
    <submittedName>
        <fullName evidence="2">Uncharacterized protein</fullName>
    </submittedName>
</protein>
<accession>A0A0U1L100</accession>
<dbReference type="AlphaFoldDB" id="A0A0U1L100"/>
<dbReference type="EMBL" id="CTRP01000012">
    <property type="protein sequence ID" value="CQR73341.1"/>
    <property type="molecule type" value="Genomic_DNA"/>
</dbReference>
<evidence type="ECO:0000256" key="1">
    <source>
        <dbReference type="SAM" id="MobiDB-lite"/>
    </source>
</evidence>
<reference evidence="3" key="1">
    <citation type="submission" date="2015-03" db="EMBL/GenBank/DDBJ databases">
        <authorList>
            <person name="Nijsse Bart"/>
        </authorList>
    </citation>
    <scope>NUCLEOTIDE SEQUENCE [LARGE SCALE GENOMIC DNA]</scope>
</reference>
<sequence length="209" mass="23634">MDISMISPDTIAFGPDILTLIQIELQVRKISYQQIATKVHTATGTVGSWFSRGAIPSDKLWSVISAVGGAKLWMQVLSRIPGNVINSPYLDGTDEHPKSIIEDAVDVAEALQLLAKEAQKVIRHRDNDYQFTKEEEEILKRFEDTVSDSVTINQMVLVRMEEYYRRPVNEISSRQMKRMKEKGYLRGNKKSPAATGLNENSLLPVYHAR</sequence>
<dbReference type="Proteomes" id="UP000049855">
    <property type="component" value="Unassembled WGS sequence"/>
</dbReference>
<evidence type="ECO:0000313" key="2">
    <source>
        <dbReference type="EMBL" id="CQR73341.1"/>
    </source>
</evidence>
<keyword evidence="3" id="KW-1185">Reference proteome</keyword>
<proteinExistence type="predicted"/>
<name>A0A0U1L100_9FIRM</name>
<evidence type="ECO:0000313" key="3">
    <source>
        <dbReference type="Proteomes" id="UP000049855"/>
    </source>
</evidence>